<comment type="similarity">
    <text evidence="2">Belongs to the autoinducer-2 exporter (AI-2E) (TC 2.A.86) family.</text>
</comment>
<organism evidence="9 10">
    <name type="scientific">Methanimicrococcus stummii</name>
    <dbReference type="NCBI Taxonomy" id="3028294"/>
    <lineage>
        <taxon>Archaea</taxon>
        <taxon>Methanobacteriati</taxon>
        <taxon>Methanobacteriota</taxon>
        <taxon>Stenosarchaea group</taxon>
        <taxon>Methanomicrobia</taxon>
        <taxon>Methanosarcinales</taxon>
        <taxon>Methanosarcinaceae</taxon>
        <taxon>Methanimicrococcus</taxon>
    </lineage>
</organism>
<feature type="transmembrane region" description="Helical" evidence="8">
    <location>
        <begin position="229"/>
        <end position="256"/>
    </location>
</feature>
<feature type="transmembrane region" description="Helical" evidence="8">
    <location>
        <begin position="286"/>
        <end position="307"/>
    </location>
</feature>
<evidence type="ECO:0000313" key="9">
    <source>
        <dbReference type="EMBL" id="WNY27900.1"/>
    </source>
</evidence>
<feature type="transmembrane region" description="Helical" evidence="8">
    <location>
        <begin position="49"/>
        <end position="70"/>
    </location>
</feature>
<name>A0AA96V931_9EURY</name>
<evidence type="ECO:0000256" key="5">
    <source>
        <dbReference type="ARBA" id="ARBA00022692"/>
    </source>
</evidence>
<evidence type="ECO:0000313" key="10">
    <source>
        <dbReference type="Proteomes" id="UP001302662"/>
    </source>
</evidence>
<evidence type="ECO:0008006" key="11">
    <source>
        <dbReference type="Google" id="ProtNLM"/>
    </source>
</evidence>
<protein>
    <recommendedName>
        <fullName evidence="11">AI-2E family transporter</fullName>
    </recommendedName>
</protein>
<keyword evidence="4" id="KW-1003">Cell membrane</keyword>
<evidence type="ECO:0000256" key="1">
    <source>
        <dbReference type="ARBA" id="ARBA00004651"/>
    </source>
</evidence>
<dbReference type="RefSeq" id="WP_316559473.1">
    <property type="nucleotide sequence ID" value="NZ_CP131062.1"/>
</dbReference>
<dbReference type="PANTHER" id="PTHR21716">
    <property type="entry name" value="TRANSMEMBRANE PROTEIN"/>
    <property type="match status" value="1"/>
</dbReference>
<proteinExistence type="inferred from homology"/>
<feature type="transmembrane region" description="Helical" evidence="8">
    <location>
        <begin position="82"/>
        <end position="101"/>
    </location>
</feature>
<gene>
    <name evidence="9" type="ORF">MmiEs2_00790</name>
</gene>
<dbReference type="EMBL" id="CP131062">
    <property type="protein sequence ID" value="WNY27900.1"/>
    <property type="molecule type" value="Genomic_DNA"/>
</dbReference>
<reference evidence="9 10" key="1">
    <citation type="submission" date="2023-07" db="EMBL/GenBank/DDBJ databases">
        <title>Closed genome sequence of Methanimicrococcus sp. Es2.</title>
        <authorList>
            <person name="Protasov E."/>
            <person name="Platt K."/>
            <person name="Reeh H."/>
            <person name="Poehlein A."/>
            <person name="Daniel R."/>
            <person name="Brune A."/>
        </authorList>
    </citation>
    <scope>NUCLEOTIDE SEQUENCE [LARGE SCALE GENOMIC DNA]</scope>
    <source>
        <strain evidence="9 10">Es2</strain>
    </source>
</reference>
<evidence type="ECO:0000256" key="3">
    <source>
        <dbReference type="ARBA" id="ARBA00022448"/>
    </source>
</evidence>
<dbReference type="GO" id="GO:0005886">
    <property type="term" value="C:plasma membrane"/>
    <property type="evidence" value="ECO:0007669"/>
    <property type="project" value="UniProtKB-SubCell"/>
</dbReference>
<keyword evidence="5 8" id="KW-0812">Transmembrane</keyword>
<sequence>MGKTKTTSTNLYQVPLPLTTSKRVWLAMAGIFAALCAIIMTLFYFSELFIVILFGLCFIALLNKAIKIFNKYTGQYTRKQKQVLAIAGVLLTVAICGYFFITQINNLSDLFSDLTGLQDMILQGTQLFLDTLSVLPDAVTNWVQNMIDSIVNSIFSYTRAFLSQALFYILAIVLLYPIMFKMYFKDGERLKKVINSAVPKRFENEFAYTANAVLTQSNNFFVAKIIESFGIAFICCTGFYLIGLPGWLFLGILAGLLNNVPYIGPIFATIPPVIIGFVIGWKVALLAAGVCLIAQIVDNIYLVPFMISSKVSVNPFTTVLLILIFSQLYGALGMILSIPIYIICKIILVESYKLLVRLFPEPLS</sequence>
<feature type="transmembrane region" description="Helical" evidence="8">
    <location>
        <begin position="319"/>
        <end position="344"/>
    </location>
</feature>
<evidence type="ECO:0000256" key="6">
    <source>
        <dbReference type="ARBA" id="ARBA00022989"/>
    </source>
</evidence>
<dbReference type="KEGG" id="mees:MmiEs2_00790"/>
<feature type="transmembrane region" description="Helical" evidence="8">
    <location>
        <begin position="24"/>
        <end position="43"/>
    </location>
</feature>
<dbReference type="Proteomes" id="UP001302662">
    <property type="component" value="Chromosome"/>
</dbReference>
<dbReference type="InterPro" id="IPR002549">
    <property type="entry name" value="AI-2E-like"/>
</dbReference>
<feature type="transmembrane region" description="Helical" evidence="8">
    <location>
        <begin position="262"/>
        <end position="279"/>
    </location>
</feature>
<keyword evidence="6 8" id="KW-1133">Transmembrane helix</keyword>
<keyword evidence="10" id="KW-1185">Reference proteome</keyword>
<dbReference type="PANTHER" id="PTHR21716:SF53">
    <property type="entry name" value="PERMEASE PERM-RELATED"/>
    <property type="match status" value="1"/>
</dbReference>
<evidence type="ECO:0000256" key="4">
    <source>
        <dbReference type="ARBA" id="ARBA00022475"/>
    </source>
</evidence>
<dbReference type="AlphaFoldDB" id="A0AA96V931"/>
<accession>A0AA96V931</accession>
<comment type="subcellular location">
    <subcellularLocation>
        <location evidence="1">Cell membrane</location>
        <topology evidence="1">Multi-pass membrane protein</topology>
    </subcellularLocation>
</comment>
<feature type="transmembrane region" description="Helical" evidence="8">
    <location>
        <begin position="165"/>
        <end position="184"/>
    </location>
</feature>
<dbReference type="GeneID" id="85196531"/>
<evidence type="ECO:0000256" key="7">
    <source>
        <dbReference type="ARBA" id="ARBA00023136"/>
    </source>
</evidence>
<keyword evidence="7 8" id="KW-0472">Membrane</keyword>
<evidence type="ECO:0000256" key="2">
    <source>
        <dbReference type="ARBA" id="ARBA00009773"/>
    </source>
</evidence>
<dbReference type="Pfam" id="PF01594">
    <property type="entry name" value="AI-2E_transport"/>
    <property type="match status" value="1"/>
</dbReference>
<evidence type="ECO:0000256" key="8">
    <source>
        <dbReference type="SAM" id="Phobius"/>
    </source>
</evidence>
<keyword evidence="3" id="KW-0813">Transport</keyword>